<evidence type="ECO:0000256" key="4">
    <source>
        <dbReference type="PROSITE-ProRule" id="PRU00277"/>
    </source>
</evidence>
<dbReference type="InterPro" id="IPR046357">
    <property type="entry name" value="PPIase_dom_sf"/>
</dbReference>
<keyword evidence="2 4" id="KW-0697">Rotamase</keyword>
<dbReference type="Pfam" id="PF00254">
    <property type="entry name" value="FKBP_C"/>
    <property type="match status" value="1"/>
</dbReference>
<dbReference type="Proteomes" id="UP000662873">
    <property type="component" value="Chromosome"/>
</dbReference>
<dbReference type="GO" id="GO:0003755">
    <property type="term" value="F:peptidyl-prolyl cis-trans isomerase activity"/>
    <property type="evidence" value="ECO:0007669"/>
    <property type="project" value="UniProtKB-UniRule"/>
</dbReference>
<dbReference type="SUPFAM" id="SSF54534">
    <property type="entry name" value="FKBP-like"/>
    <property type="match status" value="1"/>
</dbReference>
<name>A0A809S4W4_9BACT</name>
<evidence type="ECO:0000256" key="2">
    <source>
        <dbReference type="ARBA" id="ARBA00023110"/>
    </source>
</evidence>
<evidence type="ECO:0000256" key="3">
    <source>
        <dbReference type="ARBA" id="ARBA00023235"/>
    </source>
</evidence>
<evidence type="ECO:0000256" key="5">
    <source>
        <dbReference type="RuleBase" id="RU003915"/>
    </source>
</evidence>
<evidence type="ECO:0000256" key="1">
    <source>
        <dbReference type="ARBA" id="ARBA00000971"/>
    </source>
</evidence>
<dbReference type="Gene3D" id="3.10.50.40">
    <property type="match status" value="1"/>
</dbReference>
<feature type="domain" description="PPIase FKBP-type" evidence="6">
    <location>
        <begin position="43"/>
        <end position="130"/>
    </location>
</feature>
<gene>
    <name evidence="7" type="ORF">NPRO_14010</name>
</gene>
<dbReference type="KEGG" id="npy:NPRO_14010"/>
<comment type="similarity">
    <text evidence="5">Belongs to the FKBP-type PPIase family.</text>
</comment>
<comment type="catalytic activity">
    <reaction evidence="1 4 5">
        <text>[protein]-peptidylproline (omega=180) = [protein]-peptidylproline (omega=0)</text>
        <dbReference type="Rhea" id="RHEA:16237"/>
        <dbReference type="Rhea" id="RHEA-COMP:10747"/>
        <dbReference type="Rhea" id="RHEA-COMP:10748"/>
        <dbReference type="ChEBI" id="CHEBI:83833"/>
        <dbReference type="ChEBI" id="CHEBI:83834"/>
        <dbReference type="EC" id="5.2.1.8"/>
    </reaction>
</comment>
<reference evidence="7" key="1">
    <citation type="journal article" name="DNA Res.">
        <title>The physiological potential of anammox bacteria as revealed by their core genome structure.</title>
        <authorList>
            <person name="Okubo T."/>
            <person name="Toyoda A."/>
            <person name="Fukuhara K."/>
            <person name="Uchiyama I."/>
            <person name="Harigaya Y."/>
            <person name="Kuroiwa M."/>
            <person name="Suzuki T."/>
            <person name="Murakami Y."/>
            <person name="Suwa Y."/>
            <person name="Takami H."/>
        </authorList>
    </citation>
    <scope>NUCLEOTIDE SEQUENCE</scope>
    <source>
        <strain evidence="7">317325-2</strain>
    </source>
</reference>
<evidence type="ECO:0000259" key="6">
    <source>
        <dbReference type="PROSITE" id="PS50059"/>
    </source>
</evidence>
<evidence type="ECO:0000313" key="7">
    <source>
        <dbReference type="EMBL" id="BBO23806.1"/>
    </source>
</evidence>
<dbReference type="PROSITE" id="PS50059">
    <property type="entry name" value="FKBP_PPIASE"/>
    <property type="match status" value="1"/>
</dbReference>
<dbReference type="EC" id="5.2.1.8" evidence="5"/>
<accession>A0A809S4W4</accession>
<sequence>MSDLSAAVQIGAAMLLSSTPGASAPDGIGGVRDAKPAVPARQGDLVTFHFVVVDPSGKEIANTERRGLPYSIVLGDRPASAVWAEALLGLKPGEERVVMLDSSRFGPAGVPPIVAPSVALTARVKVLSISAVAGSGPGSK</sequence>
<organism evidence="7 8">
    <name type="scientific">Candidatus Nitrosymbiomonas proteolyticus</name>
    <dbReference type="NCBI Taxonomy" id="2608984"/>
    <lineage>
        <taxon>Bacteria</taxon>
        <taxon>Bacillati</taxon>
        <taxon>Armatimonadota</taxon>
        <taxon>Armatimonadota incertae sedis</taxon>
        <taxon>Candidatus Nitrosymbiomonas</taxon>
    </lineage>
</organism>
<keyword evidence="3 4" id="KW-0413">Isomerase</keyword>
<evidence type="ECO:0000313" key="8">
    <source>
        <dbReference type="Proteomes" id="UP000662873"/>
    </source>
</evidence>
<protein>
    <recommendedName>
        <fullName evidence="5">Peptidyl-prolyl cis-trans isomerase</fullName>
        <ecNumber evidence="5">5.2.1.8</ecNumber>
    </recommendedName>
</protein>
<proteinExistence type="inferred from homology"/>
<dbReference type="EMBL" id="AP021858">
    <property type="protein sequence ID" value="BBO23806.1"/>
    <property type="molecule type" value="Genomic_DNA"/>
</dbReference>
<dbReference type="InterPro" id="IPR001179">
    <property type="entry name" value="PPIase_FKBP_dom"/>
</dbReference>
<dbReference type="AlphaFoldDB" id="A0A809S4W4"/>